<dbReference type="Proteomes" id="UP000199681">
    <property type="component" value="Unassembled WGS sequence"/>
</dbReference>
<organism evidence="2 3">
    <name type="scientific">Cryobacterium levicorallinum</name>
    <dbReference type="NCBI Taxonomy" id="995038"/>
    <lineage>
        <taxon>Bacteria</taxon>
        <taxon>Bacillati</taxon>
        <taxon>Actinomycetota</taxon>
        <taxon>Actinomycetes</taxon>
        <taxon>Micrococcales</taxon>
        <taxon>Microbacteriaceae</taxon>
        <taxon>Cryobacterium</taxon>
    </lineage>
</organism>
<evidence type="ECO:0000256" key="1">
    <source>
        <dbReference type="SAM" id="MobiDB-lite"/>
    </source>
</evidence>
<proteinExistence type="predicted"/>
<evidence type="ECO:0000313" key="3">
    <source>
        <dbReference type="Proteomes" id="UP000199681"/>
    </source>
</evidence>
<name>A0ABY1EFK6_9MICO</name>
<sequence>MPLISKKQYRSPDAAEPGEGDNASGGETLAAEWLFNSLKAAPSPWELSTFGIVCMYTVRKSPPNDERSTGRVGTREPLGDHPSLSPNECQRGDAPGIREEWT</sequence>
<comment type="caution">
    <text evidence="2">The sequence shown here is derived from an EMBL/GenBank/DDBJ whole genome shotgun (WGS) entry which is preliminary data.</text>
</comment>
<accession>A0ABY1EFK6</accession>
<feature type="region of interest" description="Disordered" evidence="1">
    <location>
        <begin position="59"/>
        <end position="102"/>
    </location>
</feature>
<reference evidence="2 3" key="1">
    <citation type="submission" date="2016-10" db="EMBL/GenBank/DDBJ databases">
        <authorList>
            <person name="Varghese N."/>
            <person name="Submissions S."/>
        </authorList>
    </citation>
    <scope>NUCLEOTIDE SEQUENCE [LARGE SCALE GENOMIC DNA]</scope>
    <source>
        <strain evidence="2 3">GMCC 1.11211</strain>
    </source>
</reference>
<evidence type="ECO:0000313" key="2">
    <source>
        <dbReference type="EMBL" id="SFH68146.1"/>
    </source>
</evidence>
<gene>
    <name evidence="2" type="ORF">SAMN05216274_11181</name>
</gene>
<dbReference type="EMBL" id="FOPW01000011">
    <property type="protein sequence ID" value="SFH68146.1"/>
    <property type="molecule type" value="Genomic_DNA"/>
</dbReference>
<feature type="region of interest" description="Disordered" evidence="1">
    <location>
        <begin position="1"/>
        <end position="26"/>
    </location>
</feature>
<feature type="compositionally biased region" description="Basic and acidic residues" evidence="1">
    <location>
        <begin position="62"/>
        <end position="79"/>
    </location>
</feature>
<protein>
    <submittedName>
        <fullName evidence="2">Uncharacterized protein</fullName>
    </submittedName>
</protein>
<keyword evidence="3" id="KW-1185">Reference proteome</keyword>